<dbReference type="EMBL" id="CAVNYO010000478">
    <property type="protein sequence ID" value="CAK5284000.1"/>
    <property type="molecule type" value="Genomic_DNA"/>
</dbReference>
<dbReference type="AlphaFoldDB" id="A0AAD2HZ58"/>
<comment type="caution">
    <text evidence="2">The sequence shown here is derived from an EMBL/GenBank/DDBJ whole genome shotgun (WGS) entry which is preliminary data.</text>
</comment>
<evidence type="ECO:0000256" key="1">
    <source>
        <dbReference type="SAM" id="MobiDB-lite"/>
    </source>
</evidence>
<feature type="region of interest" description="Disordered" evidence="1">
    <location>
        <begin position="1"/>
        <end position="81"/>
    </location>
</feature>
<name>A0AAD2HZ58_9AGAR</name>
<feature type="region of interest" description="Disordered" evidence="1">
    <location>
        <begin position="125"/>
        <end position="144"/>
    </location>
</feature>
<feature type="compositionally biased region" description="Polar residues" evidence="1">
    <location>
        <begin position="42"/>
        <end position="59"/>
    </location>
</feature>
<keyword evidence="3" id="KW-1185">Reference proteome</keyword>
<gene>
    <name evidence="2" type="ORF">MYCIT1_LOCUS36951</name>
</gene>
<accession>A0AAD2HZ58</accession>
<feature type="compositionally biased region" description="Polar residues" evidence="1">
    <location>
        <begin position="134"/>
        <end position="144"/>
    </location>
</feature>
<evidence type="ECO:0000313" key="2">
    <source>
        <dbReference type="EMBL" id="CAK5284000.1"/>
    </source>
</evidence>
<dbReference type="Proteomes" id="UP001295794">
    <property type="component" value="Unassembled WGS sequence"/>
</dbReference>
<organism evidence="2 3">
    <name type="scientific">Mycena citricolor</name>
    <dbReference type="NCBI Taxonomy" id="2018698"/>
    <lineage>
        <taxon>Eukaryota</taxon>
        <taxon>Fungi</taxon>
        <taxon>Dikarya</taxon>
        <taxon>Basidiomycota</taxon>
        <taxon>Agaricomycotina</taxon>
        <taxon>Agaricomycetes</taxon>
        <taxon>Agaricomycetidae</taxon>
        <taxon>Agaricales</taxon>
        <taxon>Marasmiineae</taxon>
        <taxon>Mycenaceae</taxon>
        <taxon>Mycena</taxon>
    </lineage>
</organism>
<feature type="compositionally biased region" description="Low complexity" evidence="1">
    <location>
        <begin position="13"/>
        <end position="29"/>
    </location>
</feature>
<sequence length="144" mass="15640">MDALSHPTPPLSPTLTSRSPPRTQSSSRSPKLRRRSMDAKTKTSTANQDILPESSNSAAGATMRRASDAGPGIEQQQEQNVEYVQQEPHVVPFKERVIGVAKKTRGTLLAKPELKEHGEKILQGEATVHDIHESPTSAQTTAPQ</sequence>
<proteinExistence type="predicted"/>
<evidence type="ECO:0000313" key="3">
    <source>
        <dbReference type="Proteomes" id="UP001295794"/>
    </source>
</evidence>
<reference evidence="2" key="1">
    <citation type="submission" date="2023-11" db="EMBL/GenBank/DDBJ databases">
        <authorList>
            <person name="De Vega J J."/>
            <person name="De Vega J J."/>
        </authorList>
    </citation>
    <scope>NUCLEOTIDE SEQUENCE</scope>
</reference>
<protein>
    <submittedName>
        <fullName evidence="2">Uncharacterized protein</fullName>
    </submittedName>
</protein>